<gene>
    <name evidence="2" type="ORF">DQQ10_14230</name>
</gene>
<dbReference type="OrthoDB" id="1014491at2"/>
<dbReference type="InterPro" id="IPR025737">
    <property type="entry name" value="FApF"/>
</dbReference>
<keyword evidence="1" id="KW-0732">Signal</keyword>
<evidence type="ECO:0000256" key="1">
    <source>
        <dbReference type="SAM" id="SignalP"/>
    </source>
</evidence>
<protein>
    <recommendedName>
        <fullName evidence="4">Transporter</fullName>
    </recommendedName>
</protein>
<dbReference type="AlphaFoldDB" id="A0A364Y1M1"/>
<proteinExistence type="predicted"/>
<reference evidence="2 3" key="1">
    <citation type="submission" date="2018-06" db="EMBL/GenBank/DDBJ databases">
        <title>Chryseolinea flavus sp. nov., a member of the phylum Bacteroidetes isolated from soil.</title>
        <authorList>
            <person name="Li Y."/>
            <person name="Wang J."/>
        </authorList>
    </citation>
    <scope>NUCLEOTIDE SEQUENCE [LARGE SCALE GENOMIC DNA]</scope>
    <source>
        <strain evidence="2 3">SDU1-6</strain>
    </source>
</reference>
<name>A0A364Y1M1_9BACT</name>
<evidence type="ECO:0008006" key="4">
    <source>
        <dbReference type="Google" id="ProtNLM"/>
    </source>
</evidence>
<organism evidence="2 3">
    <name type="scientific">Pseudochryseolinea flava</name>
    <dbReference type="NCBI Taxonomy" id="2059302"/>
    <lineage>
        <taxon>Bacteria</taxon>
        <taxon>Pseudomonadati</taxon>
        <taxon>Bacteroidota</taxon>
        <taxon>Cytophagia</taxon>
        <taxon>Cytophagales</taxon>
        <taxon>Fulvivirgaceae</taxon>
        <taxon>Pseudochryseolinea</taxon>
    </lineage>
</organism>
<dbReference type="Pfam" id="PF13557">
    <property type="entry name" value="Phenol_MetA_deg"/>
    <property type="match status" value="1"/>
</dbReference>
<dbReference type="Proteomes" id="UP000251889">
    <property type="component" value="Unassembled WGS sequence"/>
</dbReference>
<sequence>MAKHFLMRPLLALLTLFFIMIGSSVTAQETPSQKGYHLFNPTPRENMRDFSIDRPDVTESPITVDAGHFQVEADIVKYTLDDRGDGFRTLTFLNGLYKMGLSSSWDIHVGVDFYNTYQTPDGKSIDGSEEYATTTTIRLKHNFWGNDGGSKTALGMIPYIALSRFGDATFGLGIPFSYGISEKLDFGAQAQFDFIPGSDDGEDTYNMSYFQTIVMGGPLVGDFDFYVEGMATFFEGEEYISANGGLIYNVSPNVKIDLATNTGLTEGTPTRVYLGFSFRI</sequence>
<accession>A0A364Y1M1</accession>
<evidence type="ECO:0000313" key="2">
    <source>
        <dbReference type="EMBL" id="RAW00733.1"/>
    </source>
</evidence>
<feature type="chain" id="PRO_5016637032" description="Transporter" evidence="1">
    <location>
        <begin position="28"/>
        <end position="280"/>
    </location>
</feature>
<comment type="caution">
    <text evidence="2">The sequence shown here is derived from an EMBL/GenBank/DDBJ whole genome shotgun (WGS) entry which is preliminary data.</text>
</comment>
<evidence type="ECO:0000313" key="3">
    <source>
        <dbReference type="Proteomes" id="UP000251889"/>
    </source>
</evidence>
<dbReference type="EMBL" id="QMFY01000006">
    <property type="protein sequence ID" value="RAW00733.1"/>
    <property type="molecule type" value="Genomic_DNA"/>
</dbReference>
<keyword evidence="3" id="KW-1185">Reference proteome</keyword>
<feature type="signal peptide" evidence="1">
    <location>
        <begin position="1"/>
        <end position="27"/>
    </location>
</feature>